<dbReference type="Proteomes" id="UP001186944">
    <property type="component" value="Unassembled WGS sequence"/>
</dbReference>
<feature type="compositionally biased region" description="Basic and acidic residues" evidence="1">
    <location>
        <begin position="16"/>
        <end position="26"/>
    </location>
</feature>
<evidence type="ECO:0008006" key="4">
    <source>
        <dbReference type="Google" id="ProtNLM"/>
    </source>
</evidence>
<name>A0AA89C497_PINIB</name>
<evidence type="ECO:0000313" key="3">
    <source>
        <dbReference type="Proteomes" id="UP001186944"/>
    </source>
</evidence>
<dbReference type="EMBL" id="VSWD01000001">
    <property type="protein sequence ID" value="KAK3108414.1"/>
    <property type="molecule type" value="Genomic_DNA"/>
</dbReference>
<evidence type="ECO:0000313" key="2">
    <source>
        <dbReference type="EMBL" id="KAK3108414.1"/>
    </source>
</evidence>
<proteinExistence type="predicted"/>
<protein>
    <recommendedName>
        <fullName evidence="4">Peptidase C51 domain-containing protein</fullName>
    </recommendedName>
</protein>
<keyword evidence="3" id="KW-1185">Reference proteome</keyword>
<comment type="caution">
    <text evidence="2">The sequence shown here is derived from an EMBL/GenBank/DDBJ whole genome shotgun (WGS) entry which is preliminary data.</text>
</comment>
<feature type="region of interest" description="Disordered" evidence="1">
    <location>
        <begin position="16"/>
        <end position="43"/>
    </location>
</feature>
<accession>A0AA89C497</accession>
<dbReference type="AlphaFoldDB" id="A0AA89C497"/>
<gene>
    <name evidence="2" type="ORF">FSP39_007572</name>
</gene>
<sequence>MTGLFILFTLEGNNEGMDRDKGRGEKGAGGGRKGVGGEERGREEGQMIGRSLVDMQRHVLRILFAVAILCGIKETFSLGLRADRQCISNRAQSFHGRTDWAKAVAKRNLDAGDWKCNLFVAEVLEACYLQVPNRWWWFSPIGANEWANPSSTYLSGCWETCSSSNTQEGDVLAIAGNGGSGHVGIVTVPNSMTTSATRYRVEESDWGFRYDQSPTCWRYNC</sequence>
<organism evidence="2 3">
    <name type="scientific">Pinctada imbricata</name>
    <name type="common">Atlantic pearl-oyster</name>
    <name type="synonym">Pinctada martensii</name>
    <dbReference type="NCBI Taxonomy" id="66713"/>
    <lineage>
        <taxon>Eukaryota</taxon>
        <taxon>Metazoa</taxon>
        <taxon>Spiralia</taxon>
        <taxon>Lophotrochozoa</taxon>
        <taxon>Mollusca</taxon>
        <taxon>Bivalvia</taxon>
        <taxon>Autobranchia</taxon>
        <taxon>Pteriomorphia</taxon>
        <taxon>Pterioida</taxon>
        <taxon>Pterioidea</taxon>
        <taxon>Pteriidae</taxon>
        <taxon>Pinctada</taxon>
    </lineage>
</organism>
<reference evidence="2" key="1">
    <citation type="submission" date="2019-08" db="EMBL/GenBank/DDBJ databases">
        <title>The improved chromosome-level genome for the pearl oyster Pinctada fucata martensii using PacBio sequencing and Hi-C.</title>
        <authorList>
            <person name="Zheng Z."/>
        </authorList>
    </citation>
    <scope>NUCLEOTIDE SEQUENCE</scope>
    <source>
        <strain evidence="2">ZZ-2019</strain>
        <tissue evidence="2">Adductor muscle</tissue>
    </source>
</reference>
<evidence type="ECO:0000256" key="1">
    <source>
        <dbReference type="SAM" id="MobiDB-lite"/>
    </source>
</evidence>